<feature type="transmembrane region" description="Helical" evidence="1">
    <location>
        <begin position="99"/>
        <end position="119"/>
    </location>
</feature>
<sequence>MPINKNDIAKLFKNVFEKYIAVSPIIAIEAVKKRSFFSFFGIVILLIKIYFCEIQSCPAPTKHPAPIEIGVPPNAPTNPPATQLPTTDPQLVLPPKISIISWFVNNLIFAVFIFISSLLS</sequence>
<organism evidence="2">
    <name type="scientific">Latilactobacillus curvatus</name>
    <name type="common">Lactobacillus curvatus</name>
    <dbReference type="NCBI Taxonomy" id="28038"/>
    <lineage>
        <taxon>Bacteria</taxon>
        <taxon>Bacillati</taxon>
        <taxon>Bacillota</taxon>
        <taxon>Bacilli</taxon>
        <taxon>Lactobacillales</taxon>
        <taxon>Lactobacillaceae</taxon>
        <taxon>Latilactobacillus</taxon>
    </lineage>
</organism>
<evidence type="ECO:0000256" key="1">
    <source>
        <dbReference type="SAM" id="Phobius"/>
    </source>
</evidence>
<keyword evidence="1" id="KW-0472">Membrane</keyword>
<feature type="transmembrane region" description="Helical" evidence="1">
    <location>
        <begin position="35"/>
        <end position="51"/>
    </location>
</feature>
<protein>
    <submittedName>
        <fullName evidence="2">Uncharacterized protein</fullName>
    </submittedName>
</protein>
<dbReference type="AlphaFoldDB" id="A0A3G1VV58"/>
<evidence type="ECO:0000313" key="2">
    <source>
        <dbReference type="EMBL" id="AYK27759.1"/>
    </source>
</evidence>
<proteinExistence type="predicted"/>
<name>A0A3G1VV58_LATCU</name>
<dbReference type="EMBL" id="MG668937">
    <property type="protein sequence ID" value="AYK27759.1"/>
    <property type="molecule type" value="Genomic_DNA"/>
</dbReference>
<keyword evidence="1" id="KW-1133">Transmembrane helix</keyword>
<accession>A0A3G1VV58</accession>
<reference evidence="2" key="1">
    <citation type="submission" date="2017-12" db="EMBL/GenBank/DDBJ databases">
        <title>Biotechnological potential and safety assessment of Lactobacillus curvatus BCS35, a multibacteriocinogenic strain isolated from dry-salted cod (Gadus morhua).</title>
        <authorList>
            <person name="Gomez-Sala B."/>
            <person name="Munoz-Atienza E."/>
            <person name="Diep D.B."/>
            <person name="del Campo R."/>
            <person name="Nes I.F."/>
            <person name="Herranz C."/>
            <person name="Hernandez P.E."/>
            <person name="Cintas L.M."/>
        </authorList>
    </citation>
    <scope>NUCLEOTIDE SEQUENCE</scope>
    <source>
        <strain evidence="2">BCS35</strain>
    </source>
</reference>
<keyword evidence="1" id="KW-0812">Transmembrane</keyword>